<reference evidence="2 5" key="3">
    <citation type="submission" date="2019-12" db="EMBL/GenBank/DDBJ databases">
        <title>Draft Genome Sequences of Six Type Strains of the Genus Massilia.</title>
        <authorList>
            <person name="Miess H."/>
            <person name="Frediansyah A."/>
            <person name="Goeker M."/>
            <person name="Gross H."/>
        </authorList>
    </citation>
    <scope>NUCLEOTIDE SEQUENCE [LARGE SCALE GENOMIC DNA]</scope>
    <source>
        <strain evidence="2 5">DSM 26639</strain>
    </source>
</reference>
<dbReference type="Gene3D" id="2.60.200.40">
    <property type="match status" value="1"/>
</dbReference>
<protein>
    <submittedName>
        <fullName evidence="2 3">Diacylglycerol kinase</fullName>
    </submittedName>
</protein>
<dbReference type="GO" id="GO:0016301">
    <property type="term" value="F:kinase activity"/>
    <property type="evidence" value="ECO:0007669"/>
    <property type="project" value="UniProtKB-KW"/>
</dbReference>
<feature type="domain" description="DAGKc" evidence="1">
    <location>
        <begin position="6"/>
        <end position="139"/>
    </location>
</feature>
<dbReference type="EMBL" id="CP046904">
    <property type="protein sequence ID" value="QGZ42741.1"/>
    <property type="molecule type" value="Genomic_DNA"/>
</dbReference>
<evidence type="ECO:0000313" key="2">
    <source>
        <dbReference type="EMBL" id="QGZ42741.1"/>
    </source>
</evidence>
<dbReference type="Proteomes" id="UP000315112">
    <property type="component" value="Unassembled WGS sequence"/>
</dbReference>
<evidence type="ECO:0000259" key="1">
    <source>
        <dbReference type="PROSITE" id="PS50146"/>
    </source>
</evidence>
<accession>A0A562P957</accession>
<dbReference type="InterPro" id="IPR001206">
    <property type="entry name" value="Diacylglycerol_kinase_cat_dom"/>
</dbReference>
<dbReference type="EMBL" id="VLKW01000018">
    <property type="protein sequence ID" value="TWI41005.1"/>
    <property type="molecule type" value="Genomic_DNA"/>
</dbReference>
<dbReference type="InterPro" id="IPR017438">
    <property type="entry name" value="ATP-NAD_kinase_N"/>
</dbReference>
<keyword evidence="3" id="KW-0808">Transferase</keyword>
<keyword evidence="3" id="KW-0418">Kinase</keyword>
<evidence type="ECO:0000313" key="3">
    <source>
        <dbReference type="EMBL" id="TWI41005.1"/>
    </source>
</evidence>
<dbReference type="SMART" id="SM00046">
    <property type="entry name" value="DAGKc"/>
    <property type="match status" value="1"/>
</dbReference>
<reference evidence="3" key="2">
    <citation type="submission" date="2019-07" db="EMBL/GenBank/DDBJ databases">
        <authorList>
            <person name="Whitman W."/>
            <person name="Huntemann M."/>
            <person name="Clum A."/>
            <person name="Pillay M."/>
            <person name="Palaniappan K."/>
            <person name="Varghese N."/>
            <person name="Mikhailova N."/>
            <person name="Stamatis D."/>
            <person name="Reddy T."/>
            <person name="Daum C."/>
            <person name="Shapiro N."/>
            <person name="Ivanova N."/>
            <person name="Kyrpides N."/>
            <person name="Woyke T."/>
        </authorList>
    </citation>
    <scope>NUCLEOTIDE SEQUENCE</scope>
    <source>
        <strain evidence="3">CGMCC 1.10685</strain>
    </source>
</reference>
<dbReference type="OrthoDB" id="142078at2"/>
<dbReference type="Pfam" id="PF00781">
    <property type="entry name" value="DAGK_cat"/>
    <property type="match status" value="1"/>
</dbReference>
<dbReference type="Proteomes" id="UP000437862">
    <property type="component" value="Chromosome"/>
</dbReference>
<proteinExistence type="predicted"/>
<gene>
    <name evidence="2" type="ORF">GO485_29365</name>
    <name evidence="3" type="ORF">IP92_05725</name>
</gene>
<keyword evidence="5" id="KW-1185">Reference proteome</keyword>
<sequence>MTENLPADAPLYIVLNAGSGAAETAERRAAIEQTLTAAGRRFHLHLIEDASTLDEAATAHAGAACKHGGILVAAGGDGTINAVARQAVAHGCPFGALPQGTFNYFGRTHGIPEELADAVHALLTATIQPVQIGSVNGHIFLVNASIGLYPKLLEEREQDKRQFGRSRFVALLSALKTILMPHRRLRLTLETEGRTLRLRTPTLFVGNNRLQMEQVGLAELAPDVAEGELTAVAPKPVGRLGMLGLLFHGALGRMADTGDVTAFGFRRMTVHTPFYGRKRVKAAVDGELLTLSTPLQFEALEGRLRLLLPRREG</sequence>
<name>A0A562P957_9BURK</name>
<reference evidence="3 4" key="1">
    <citation type="journal article" date="2015" name="Stand. Genomic Sci.">
        <title>Genomic Encyclopedia of Bacterial and Archaeal Type Strains, Phase III: the genomes of soil and plant-associated and newly described type strains.</title>
        <authorList>
            <person name="Whitman W.B."/>
            <person name="Woyke T."/>
            <person name="Klenk H.P."/>
            <person name="Zhou Y."/>
            <person name="Lilburn T.G."/>
            <person name="Beck B.J."/>
            <person name="De Vos P."/>
            <person name="Vandamme P."/>
            <person name="Eisen J.A."/>
            <person name="Garrity G."/>
            <person name="Hugenholtz P."/>
            <person name="Kyrpides N.C."/>
        </authorList>
    </citation>
    <scope>NUCLEOTIDE SEQUENCE [LARGE SCALE GENOMIC DNA]</scope>
    <source>
        <strain evidence="3 4">CGMCC 1.10685</strain>
    </source>
</reference>
<organism evidence="3 4">
    <name type="scientific">Pseudoduganella flava</name>
    <dbReference type="NCBI Taxonomy" id="871742"/>
    <lineage>
        <taxon>Bacteria</taxon>
        <taxon>Pseudomonadati</taxon>
        <taxon>Pseudomonadota</taxon>
        <taxon>Betaproteobacteria</taxon>
        <taxon>Burkholderiales</taxon>
        <taxon>Oxalobacteraceae</taxon>
        <taxon>Telluria group</taxon>
        <taxon>Pseudoduganella</taxon>
    </lineage>
</organism>
<dbReference type="InterPro" id="IPR016064">
    <property type="entry name" value="NAD/diacylglycerol_kinase_sf"/>
</dbReference>
<dbReference type="Gene3D" id="3.40.50.10330">
    <property type="entry name" value="Probable inorganic polyphosphate/atp-NAD kinase, domain 1"/>
    <property type="match status" value="1"/>
</dbReference>
<dbReference type="AlphaFoldDB" id="A0A562P957"/>
<dbReference type="SUPFAM" id="SSF111331">
    <property type="entry name" value="NAD kinase/diacylglycerol kinase-like"/>
    <property type="match status" value="1"/>
</dbReference>
<dbReference type="PROSITE" id="PS50146">
    <property type="entry name" value="DAGK"/>
    <property type="match status" value="1"/>
</dbReference>
<evidence type="ECO:0000313" key="4">
    <source>
        <dbReference type="Proteomes" id="UP000315112"/>
    </source>
</evidence>
<dbReference type="RefSeq" id="WP_145881870.1">
    <property type="nucleotide sequence ID" value="NZ_CP046904.1"/>
</dbReference>
<evidence type="ECO:0000313" key="5">
    <source>
        <dbReference type="Proteomes" id="UP000437862"/>
    </source>
</evidence>